<dbReference type="InterPro" id="IPR036747">
    <property type="entry name" value="ASF1-like_sf"/>
</dbReference>
<gene>
    <name evidence="8" type="ORF">LSCM4_05530</name>
</gene>
<evidence type="ECO:0008006" key="10">
    <source>
        <dbReference type="Google" id="ProtNLM"/>
    </source>
</evidence>
<evidence type="ECO:0000313" key="9">
    <source>
        <dbReference type="Proteomes" id="UP000674143"/>
    </source>
</evidence>
<dbReference type="PANTHER" id="PTHR12040:SF28">
    <property type="entry name" value="ANTI-SILENCING PROTEIN A-LIKE PROTEIN"/>
    <property type="match status" value="1"/>
</dbReference>
<reference evidence="9" key="2">
    <citation type="journal article" date="2021" name="Sci. Data">
        <title>Chromosome-scale genome sequencing, assembly and annotation of six genomes from subfamily Leishmaniinae.</title>
        <authorList>
            <person name="Almutairi H."/>
            <person name="Urbaniak M.D."/>
            <person name="Bates M.D."/>
            <person name="Jariyapan N."/>
            <person name="Kwakye-Nuako G."/>
            <person name="Thomaz Soccol V."/>
            <person name="Al-Salem W.S."/>
            <person name="Dillon R.J."/>
            <person name="Bates P.A."/>
            <person name="Gatherer D."/>
        </authorList>
    </citation>
    <scope>NUCLEOTIDE SEQUENCE [LARGE SCALE GENOMIC DNA]</scope>
</reference>
<keyword evidence="9" id="KW-1185">Reference proteome</keyword>
<evidence type="ECO:0000256" key="1">
    <source>
        <dbReference type="ARBA" id="ARBA00004123"/>
    </source>
</evidence>
<feature type="region of interest" description="Disordered" evidence="7">
    <location>
        <begin position="144"/>
        <end position="185"/>
    </location>
</feature>
<evidence type="ECO:0000256" key="5">
    <source>
        <dbReference type="ARBA" id="ARBA00023186"/>
    </source>
</evidence>
<dbReference type="AlphaFoldDB" id="A0A836GHT6"/>
<keyword evidence="3" id="KW-0805">Transcription regulation</keyword>
<evidence type="ECO:0000256" key="4">
    <source>
        <dbReference type="ARBA" id="ARBA00023163"/>
    </source>
</evidence>
<dbReference type="PANTHER" id="PTHR12040">
    <property type="entry name" value="ANTI-SILENCING PROTEIN 1"/>
    <property type="match status" value="1"/>
</dbReference>
<dbReference type="KEGG" id="loi:92361403"/>
<comment type="subcellular location">
    <subcellularLocation>
        <location evidence="1">Nucleus</location>
    </subcellularLocation>
</comment>
<keyword evidence="6" id="KW-0539">Nucleus</keyword>
<feature type="compositionally biased region" description="Low complexity" evidence="7">
    <location>
        <begin position="160"/>
        <end position="169"/>
    </location>
</feature>
<evidence type="ECO:0000256" key="6">
    <source>
        <dbReference type="ARBA" id="ARBA00023242"/>
    </source>
</evidence>
<dbReference type="Pfam" id="PF04729">
    <property type="entry name" value="ASF1_hist_chap"/>
    <property type="match status" value="1"/>
</dbReference>
<dbReference type="Proteomes" id="UP000674143">
    <property type="component" value="Unassembled WGS sequence"/>
</dbReference>
<dbReference type="RefSeq" id="XP_067064283.1">
    <property type="nucleotide sequence ID" value="XM_067207469.1"/>
</dbReference>
<dbReference type="GO" id="GO:0006335">
    <property type="term" value="P:DNA replication-dependent chromatin assembly"/>
    <property type="evidence" value="ECO:0007669"/>
    <property type="project" value="TreeGrafter"/>
</dbReference>
<keyword evidence="4" id="KW-0804">Transcription</keyword>
<dbReference type="GO" id="GO:0005634">
    <property type="term" value="C:nucleus"/>
    <property type="evidence" value="ECO:0007669"/>
    <property type="project" value="UniProtKB-SubCell"/>
</dbReference>
<reference evidence="9" key="1">
    <citation type="journal article" date="2021" name="Microbiol. Resour. Announc.">
        <title>LGAAP: Leishmaniinae Genome Assembly and Annotation Pipeline.</title>
        <authorList>
            <person name="Almutairi H."/>
            <person name="Urbaniak M.D."/>
            <person name="Bates M.D."/>
            <person name="Jariyapan N."/>
            <person name="Kwakye-Nuako G."/>
            <person name="Thomaz-Soccol V."/>
            <person name="Al-Salem W.S."/>
            <person name="Dillon R.J."/>
            <person name="Bates P.A."/>
            <person name="Gatherer D."/>
        </authorList>
    </citation>
    <scope>NUCLEOTIDE SEQUENCE [LARGE SCALE GENOMIC DNA]</scope>
</reference>
<dbReference type="Gene3D" id="2.60.40.1490">
    <property type="entry name" value="Histone chaperone ASF1-like"/>
    <property type="match status" value="1"/>
</dbReference>
<dbReference type="GeneID" id="92361403"/>
<evidence type="ECO:0000313" key="8">
    <source>
        <dbReference type="EMBL" id="KAG5482277.1"/>
    </source>
</evidence>
<dbReference type="InterPro" id="IPR006818">
    <property type="entry name" value="ASF1-like"/>
</dbReference>
<dbReference type="SMR" id="A0A836GHT6"/>
<evidence type="ECO:0000256" key="3">
    <source>
        <dbReference type="ARBA" id="ARBA00023015"/>
    </source>
</evidence>
<dbReference type="SUPFAM" id="SSF101546">
    <property type="entry name" value="ASF1-like"/>
    <property type="match status" value="1"/>
</dbReference>
<protein>
    <recommendedName>
        <fullName evidence="10">Anti-silencing protein a-like protein</fullName>
    </recommendedName>
</protein>
<keyword evidence="5" id="KW-0143">Chaperone</keyword>
<evidence type="ECO:0000256" key="7">
    <source>
        <dbReference type="SAM" id="MobiDB-lite"/>
    </source>
</evidence>
<comment type="caution">
    <text evidence="8">The sequence shown here is derived from an EMBL/GenBank/DDBJ whole genome shotgun (WGS) entry which is preliminary data.</text>
</comment>
<proteinExistence type="inferred from homology"/>
<organism evidence="8 9">
    <name type="scientific">Leishmania orientalis</name>
    <dbReference type="NCBI Taxonomy" id="2249476"/>
    <lineage>
        <taxon>Eukaryota</taxon>
        <taxon>Discoba</taxon>
        <taxon>Euglenozoa</taxon>
        <taxon>Kinetoplastea</taxon>
        <taxon>Metakinetoplastina</taxon>
        <taxon>Trypanosomatida</taxon>
        <taxon>Trypanosomatidae</taxon>
        <taxon>Leishmaniinae</taxon>
        <taxon>Leishmania</taxon>
    </lineage>
</organism>
<evidence type="ECO:0000256" key="2">
    <source>
        <dbReference type="ARBA" id="ARBA00006051"/>
    </source>
</evidence>
<comment type="similarity">
    <text evidence="2">Belongs to the ASF1 family.</text>
</comment>
<name>A0A836GHT6_9TRYP</name>
<sequence length="185" mass="20441">MATRVELQKVQVVGANPTKFDDPIRLHIVLEVFENPPKEAIDVTFTWSPVWDFPVDQELDEMEVGPLTTLGRHEFTIESDPPNVVDIPDPTGPTALIVSLRYKGREFLHIGYNITVTCDGDLPDVFTSAEQLTRHLGKCYPKVRDISWDEPTPEPPPPSASDSKSTPDSAGPPSKRARREGGAPS</sequence>
<dbReference type="GO" id="GO:0000785">
    <property type="term" value="C:chromatin"/>
    <property type="evidence" value="ECO:0007669"/>
    <property type="project" value="TreeGrafter"/>
</dbReference>
<accession>A0A836GHT6</accession>
<dbReference type="EMBL" id="JAFHLR010000016">
    <property type="protein sequence ID" value="KAG5482277.1"/>
    <property type="molecule type" value="Genomic_DNA"/>
</dbReference>
<dbReference type="GO" id="GO:0042393">
    <property type="term" value="F:histone binding"/>
    <property type="evidence" value="ECO:0007669"/>
    <property type="project" value="TreeGrafter"/>
</dbReference>